<name>A0A401H272_9APHY</name>
<comment type="caution">
    <text evidence="1">The sequence shown here is derived from an EMBL/GenBank/DDBJ whole genome shotgun (WGS) entry which is preliminary data.</text>
</comment>
<proteinExistence type="predicted"/>
<evidence type="ECO:0000313" key="2">
    <source>
        <dbReference type="Proteomes" id="UP000287166"/>
    </source>
</evidence>
<evidence type="ECO:0000313" key="1">
    <source>
        <dbReference type="EMBL" id="GBE88514.1"/>
    </source>
</evidence>
<dbReference type="OrthoDB" id="2796638at2759"/>
<dbReference type="RefSeq" id="XP_027619427.1">
    <property type="nucleotide sequence ID" value="XM_027763626.1"/>
</dbReference>
<dbReference type="EMBL" id="BFAD01000013">
    <property type="protein sequence ID" value="GBE88514.1"/>
    <property type="molecule type" value="Genomic_DNA"/>
</dbReference>
<gene>
    <name evidence="1" type="ORF">SCP_1303300</name>
</gene>
<dbReference type="GeneID" id="38785431"/>
<protein>
    <submittedName>
        <fullName evidence="1">Uncharacterized protein</fullName>
    </submittedName>
</protein>
<organism evidence="1 2">
    <name type="scientific">Sparassis crispa</name>
    <dbReference type="NCBI Taxonomy" id="139825"/>
    <lineage>
        <taxon>Eukaryota</taxon>
        <taxon>Fungi</taxon>
        <taxon>Dikarya</taxon>
        <taxon>Basidiomycota</taxon>
        <taxon>Agaricomycotina</taxon>
        <taxon>Agaricomycetes</taxon>
        <taxon>Polyporales</taxon>
        <taxon>Sparassidaceae</taxon>
        <taxon>Sparassis</taxon>
    </lineage>
</organism>
<reference evidence="1 2" key="1">
    <citation type="journal article" date="2018" name="Sci. Rep.">
        <title>Genome sequence of the cauliflower mushroom Sparassis crispa (Hanabiratake) and its association with beneficial usage.</title>
        <authorList>
            <person name="Kiyama R."/>
            <person name="Furutani Y."/>
            <person name="Kawaguchi K."/>
            <person name="Nakanishi T."/>
        </authorList>
    </citation>
    <scope>NUCLEOTIDE SEQUENCE [LARGE SCALE GENOMIC DNA]</scope>
</reference>
<sequence>MATTQSLRRAMNDLKLEDKDRSDQERGQLMLYPVDIKISSMPAQLPPLPPDYQTHERHYTLGWRITNSWVRNFGLQASSRDVAMRTSNLFWLGLKQLKWWSGYKHLCSFTTLADGAPIPPRSTTGEDAPSQTQRIIAVTFSATRELLKRRPTQAQYDWFVQLFEEEPIWYRDLLPKDRWYLHDVE</sequence>
<dbReference type="AlphaFoldDB" id="A0A401H272"/>
<dbReference type="Proteomes" id="UP000287166">
    <property type="component" value="Unassembled WGS sequence"/>
</dbReference>
<accession>A0A401H272</accession>
<keyword evidence="2" id="KW-1185">Reference proteome</keyword>
<dbReference type="InParanoid" id="A0A401H272"/>